<protein>
    <submittedName>
        <fullName evidence="2">Uncharacterized protein</fullName>
    </submittedName>
</protein>
<accession>A0A4V4LEL2</accession>
<dbReference type="AlphaFoldDB" id="A0A4V4LEL2"/>
<evidence type="ECO:0000313" key="2">
    <source>
        <dbReference type="EMBL" id="TIA35467.1"/>
    </source>
</evidence>
<dbReference type="EMBL" id="QZBZ01000129">
    <property type="protein sequence ID" value="TIA35467.1"/>
    <property type="molecule type" value="Genomic_DNA"/>
</dbReference>
<evidence type="ECO:0000313" key="3">
    <source>
        <dbReference type="Proteomes" id="UP000308724"/>
    </source>
</evidence>
<name>A0A4V4LEL2_AURPU</name>
<organism evidence="2 3">
    <name type="scientific">Aureobasidium pullulans</name>
    <name type="common">Black yeast</name>
    <name type="synonym">Pullularia pullulans</name>
    <dbReference type="NCBI Taxonomy" id="5580"/>
    <lineage>
        <taxon>Eukaryota</taxon>
        <taxon>Fungi</taxon>
        <taxon>Dikarya</taxon>
        <taxon>Ascomycota</taxon>
        <taxon>Pezizomycotina</taxon>
        <taxon>Dothideomycetes</taxon>
        <taxon>Dothideomycetidae</taxon>
        <taxon>Dothideales</taxon>
        <taxon>Saccotheciaceae</taxon>
        <taxon>Aureobasidium</taxon>
    </lineage>
</organism>
<evidence type="ECO:0000256" key="1">
    <source>
        <dbReference type="SAM" id="MobiDB-lite"/>
    </source>
</evidence>
<feature type="compositionally biased region" description="Low complexity" evidence="1">
    <location>
        <begin position="335"/>
        <end position="350"/>
    </location>
</feature>
<feature type="region of interest" description="Disordered" evidence="1">
    <location>
        <begin position="317"/>
        <end position="376"/>
    </location>
</feature>
<feature type="compositionally biased region" description="Pro residues" evidence="1">
    <location>
        <begin position="323"/>
        <end position="334"/>
    </location>
</feature>
<gene>
    <name evidence="2" type="ORF">D6C78_06121</name>
</gene>
<sequence>MDLHFNNTLQHTPPAVESHYKMSDQDQIDQFNQQIQHNLLLELTQYAWLDAWLPEPRPELQNAEDIALQQEMIQSCRTYPYVLHLTSRITGDRVWWVAFHDAEDLVQHVIRFAGTTTVDFALHCARAYTYWIRGGRADRWNPESFLRTVSTQTYFMWSSTPNFNTNDINAWTPAADEYTNLRLQEVLYPSTELATSNHPEFLVSHQLATQFAALNRDDIIRLPQVLEVDNFLREIRKGRFLTLGLPLITKTQACAEGLIPTLYRSGHGYVPDYMVMWAQDVDLLVRFAISQGRQDQVPADTLAASTALRRLCPGVLVDHLSPQTPPSSPPPTSPQPAAAQPTTPQFAAPQPTTPQPPAQDAHPGDPNTEAETDIQTGYDRMITDVNTFPTEMTDQQRADLQAQNDNFLAMLNNRFA</sequence>
<proteinExistence type="predicted"/>
<reference evidence="2 3" key="1">
    <citation type="submission" date="2018-10" db="EMBL/GenBank/DDBJ databases">
        <title>Fifty Aureobasidium pullulans genomes reveal a recombining polyextremotolerant generalist.</title>
        <authorList>
            <person name="Gostincar C."/>
            <person name="Turk M."/>
            <person name="Zajc J."/>
            <person name="Gunde-Cimerman N."/>
        </authorList>
    </citation>
    <scope>NUCLEOTIDE SEQUENCE [LARGE SCALE GENOMIC DNA]</scope>
    <source>
        <strain evidence="2 3">EXF-1645</strain>
    </source>
</reference>
<comment type="caution">
    <text evidence="2">The sequence shown here is derived from an EMBL/GenBank/DDBJ whole genome shotgun (WGS) entry which is preliminary data.</text>
</comment>
<dbReference type="Proteomes" id="UP000308724">
    <property type="component" value="Unassembled WGS sequence"/>
</dbReference>